<dbReference type="HAMAP" id="MF_00131">
    <property type="entry name" value="Trp_synth_alpha"/>
    <property type="match status" value="1"/>
</dbReference>
<feature type="active site" description="Proton acceptor" evidence="8">
    <location>
        <position position="39"/>
    </location>
</feature>
<comment type="caution">
    <text evidence="10">The sequence shown here is derived from an EMBL/GenBank/DDBJ whole genome shotgun (WGS) entry which is preliminary data.</text>
</comment>
<reference evidence="10 11" key="1">
    <citation type="submission" date="2023-03" db="EMBL/GenBank/DDBJ databases">
        <title>Bacillus Genome Sequencing.</title>
        <authorList>
            <person name="Dunlap C."/>
        </authorList>
    </citation>
    <scope>NUCLEOTIDE SEQUENCE [LARGE SCALE GENOMIC DNA]</scope>
    <source>
        <strain evidence="10 11">NRS-1717</strain>
    </source>
</reference>
<dbReference type="EC" id="4.2.1.20" evidence="8"/>
<sequence>MLPKTDHLFIPFITAGDPNGEATIEIALALQEAGASVIELGIPYSDPIADGLVIQRASARALSNGMNIVKAMELVPEMRKRGLNIPVVLFSYYNPVLQLGEENFFALLHKNMIDGVLIPDIPFEESGQIRLKCKENGIAFITLVAPTSTLRIKTLVENAEGFVYCVSSLGVTGVRNEFDKSITSFIEEVNKYSKVPVAVGFGVSTKEQVEEMNNICDGVIIGSALMKEIERLNEGLSSENTREQAVEEFKNFAKSLIS</sequence>
<comment type="catalytic activity">
    <reaction evidence="7 8">
        <text>(1S,2R)-1-C-(indol-3-yl)glycerol 3-phosphate + L-serine = D-glyceraldehyde 3-phosphate + L-tryptophan + H2O</text>
        <dbReference type="Rhea" id="RHEA:10532"/>
        <dbReference type="ChEBI" id="CHEBI:15377"/>
        <dbReference type="ChEBI" id="CHEBI:33384"/>
        <dbReference type="ChEBI" id="CHEBI:57912"/>
        <dbReference type="ChEBI" id="CHEBI:58866"/>
        <dbReference type="ChEBI" id="CHEBI:59776"/>
        <dbReference type="EC" id="4.2.1.20"/>
    </reaction>
</comment>
<accession>A0ABU6NU69</accession>
<evidence type="ECO:0000256" key="4">
    <source>
        <dbReference type="ARBA" id="ARBA00022822"/>
    </source>
</evidence>
<evidence type="ECO:0000256" key="9">
    <source>
        <dbReference type="RuleBase" id="RU003662"/>
    </source>
</evidence>
<evidence type="ECO:0000256" key="1">
    <source>
        <dbReference type="ARBA" id="ARBA00004733"/>
    </source>
</evidence>
<comment type="function">
    <text evidence="8">The alpha subunit is responsible for the aldol cleavage of indoleglycerol phosphate to indole and glyceraldehyde 3-phosphate.</text>
</comment>
<dbReference type="InterPro" id="IPR011060">
    <property type="entry name" value="RibuloseP-bd_barrel"/>
</dbReference>
<feature type="active site" description="Proton acceptor" evidence="8">
    <location>
        <position position="50"/>
    </location>
</feature>
<keyword evidence="11" id="KW-1185">Reference proteome</keyword>
<dbReference type="Pfam" id="PF00290">
    <property type="entry name" value="Trp_syntA"/>
    <property type="match status" value="1"/>
</dbReference>
<evidence type="ECO:0000256" key="2">
    <source>
        <dbReference type="ARBA" id="ARBA00011270"/>
    </source>
</evidence>
<keyword evidence="4 8" id="KW-0822">Tryptophan biosynthesis</keyword>
<gene>
    <name evidence="8 10" type="primary">trpA</name>
    <name evidence="10" type="ORF">P9271_05065</name>
</gene>
<dbReference type="PROSITE" id="PS00167">
    <property type="entry name" value="TRP_SYNTHASE_ALPHA"/>
    <property type="match status" value="1"/>
</dbReference>
<dbReference type="PANTHER" id="PTHR43406:SF1">
    <property type="entry name" value="TRYPTOPHAN SYNTHASE ALPHA CHAIN, CHLOROPLASTIC"/>
    <property type="match status" value="1"/>
</dbReference>
<dbReference type="InterPro" id="IPR013785">
    <property type="entry name" value="Aldolase_TIM"/>
</dbReference>
<evidence type="ECO:0000313" key="11">
    <source>
        <dbReference type="Proteomes" id="UP001342826"/>
    </source>
</evidence>
<dbReference type="Gene3D" id="3.20.20.70">
    <property type="entry name" value="Aldolase class I"/>
    <property type="match status" value="1"/>
</dbReference>
<keyword evidence="5 8" id="KW-0057">Aromatic amino acid biosynthesis</keyword>
<dbReference type="Proteomes" id="UP001342826">
    <property type="component" value="Unassembled WGS sequence"/>
</dbReference>
<dbReference type="GO" id="GO:0004834">
    <property type="term" value="F:tryptophan synthase activity"/>
    <property type="evidence" value="ECO:0007669"/>
    <property type="project" value="UniProtKB-EC"/>
</dbReference>
<dbReference type="PANTHER" id="PTHR43406">
    <property type="entry name" value="TRYPTOPHAN SYNTHASE, ALPHA CHAIN"/>
    <property type="match status" value="1"/>
</dbReference>
<evidence type="ECO:0000256" key="7">
    <source>
        <dbReference type="ARBA" id="ARBA00049047"/>
    </source>
</evidence>
<evidence type="ECO:0000313" key="10">
    <source>
        <dbReference type="EMBL" id="MED4400699.1"/>
    </source>
</evidence>
<evidence type="ECO:0000256" key="5">
    <source>
        <dbReference type="ARBA" id="ARBA00023141"/>
    </source>
</evidence>
<protein>
    <recommendedName>
        <fullName evidence="8">Tryptophan synthase alpha chain</fullName>
        <ecNumber evidence="8">4.2.1.20</ecNumber>
    </recommendedName>
</protein>
<comment type="pathway">
    <text evidence="1 8">Amino-acid biosynthesis; L-tryptophan biosynthesis; L-tryptophan from chorismate: step 5/5.</text>
</comment>
<dbReference type="InterPro" id="IPR002028">
    <property type="entry name" value="Trp_synthase_suA"/>
</dbReference>
<dbReference type="EMBL" id="JARTFS010000005">
    <property type="protein sequence ID" value="MED4400699.1"/>
    <property type="molecule type" value="Genomic_DNA"/>
</dbReference>
<comment type="similarity">
    <text evidence="8 9">Belongs to the TrpA family.</text>
</comment>
<evidence type="ECO:0000256" key="3">
    <source>
        <dbReference type="ARBA" id="ARBA00022605"/>
    </source>
</evidence>
<dbReference type="CDD" id="cd04724">
    <property type="entry name" value="Tryptophan_synthase_alpha"/>
    <property type="match status" value="1"/>
</dbReference>
<organism evidence="10 11">
    <name type="scientific">Metabacillus fastidiosus</name>
    <dbReference type="NCBI Taxonomy" id="1458"/>
    <lineage>
        <taxon>Bacteria</taxon>
        <taxon>Bacillati</taxon>
        <taxon>Bacillota</taxon>
        <taxon>Bacilli</taxon>
        <taxon>Bacillales</taxon>
        <taxon>Bacillaceae</taxon>
        <taxon>Metabacillus</taxon>
    </lineage>
</organism>
<keyword evidence="6 8" id="KW-0456">Lyase</keyword>
<dbReference type="SUPFAM" id="SSF51366">
    <property type="entry name" value="Ribulose-phoshate binding barrel"/>
    <property type="match status" value="1"/>
</dbReference>
<proteinExistence type="inferred from homology"/>
<keyword evidence="3 8" id="KW-0028">Amino-acid biosynthesis</keyword>
<comment type="subunit">
    <text evidence="2 8">Tetramer of two alpha and two beta chains.</text>
</comment>
<evidence type="ECO:0000256" key="6">
    <source>
        <dbReference type="ARBA" id="ARBA00023239"/>
    </source>
</evidence>
<dbReference type="InterPro" id="IPR018204">
    <property type="entry name" value="Trp_synthase_alpha_AS"/>
</dbReference>
<dbReference type="NCBIfam" id="TIGR00262">
    <property type="entry name" value="trpA"/>
    <property type="match status" value="1"/>
</dbReference>
<name>A0ABU6NU69_9BACI</name>
<evidence type="ECO:0000256" key="8">
    <source>
        <dbReference type="HAMAP-Rule" id="MF_00131"/>
    </source>
</evidence>